<dbReference type="InterPro" id="IPR007630">
    <property type="entry name" value="RNA_pol_sigma70_r4"/>
</dbReference>
<dbReference type="CDD" id="cd06171">
    <property type="entry name" value="Sigma70_r4"/>
    <property type="match status" value="1"/>
</dbReference>
<feature type="compositionally biased region" description="Basic and acidic residues" evidence="7">
    <location>
        <begin position="160"/>
        <end position="180"/>
    </location>
</feature>
<evidence type="ECO:0000259" key="8">
    <source>
        <dbReference type="Pfam" id="PF04542"/>
    </source>
</evidence>
<comment type="caution">
    <text evidence="10">The sequence shown here is derived from an EMBL/GenBank/DDBJ whole genome shotgun (WGS) entry which is preliminary data.</text>
</comment>
<evidence type="ECO:0000256" key="5">
    <source>
        <dbReference type="ARBA" id="ARBA00023163"/>
    </source>
</evidence>
<dbReference type="PANTHER" id="PTHR43133">
    <property type="entry name" value="RNA POLYMERASE ECF-TYPE SIGMA FACTO"/>
    <property type="match status" value="1"/>
</dbReference>
<evidence type="ECO:0000313" key="10">
    <source>
        <dbReference type="EMBL" id="GAA5199746.1"/>
    </source>
</evidence>
<keyword evidence="5 6" id="KW-0804">Transcription</keyword>
<evidence type="ECO:0000256" key="2">
    <source>
        <dbReference type="ARBA" id="ARBA00023015"/>
    </source>
</evidence>
<gene>
    <name evidence="10" type="ORF">GCM10023322_76060</name>
</gene>
<evidence type="ECO:0000256" key="3">
    <source>
        <dbReference type="ARBA" id="ARBA00023082"/>
    </source>
</evidence>
<dbReference type="PROSITE" id="PS01063">
    <property type="entry name" value="SIGMA70_ECF"/>
    <property type="match status" value="1"/>
</dbReference>
<dbReference type="InterPro" id="IPR013325">
    <property type="entry name" value="RNA_pol_sigma_r2"/>
</dbReference>
<keyword evidence="2 6" id="KW-0805">Transcription regulation</keyword>
<keyword evidence="3 6" id="KW-0731">Sigma factor</keyword>
<keyword evidence="11" id="KW-1185">Reference proteome</keyword>
<reference evidence="11" key="1">
    <citation type="journal article" date="2019" name="Int. J. Syst. Evol. Microbiol.">
        <title>The Global Catalogue of Microorganisms (GCM) 10K type strain sequencing project: providing services to taxonomists for standard genome sequencing and annotation.</title>
        <authorList>
            <consortium name="The Broad Institute Genomics Platform"/>
            <consortium name="The Broad Institute Genome Sequencing Center for Infectious Disease"/>
            <person name="Wu L."/>
            <person name="Ma J."/>
        </authorList>
    </citation>
    <scope>NUCLEOTIDE SEQUENCE [LARGE SCALE GENOMIC DNA]</scope>
    <source>
        <strain evidence="11">JCM 18304</strain>
    </source>
</reference>
<evidence type="ECO:0000259" key="9">
    <source>
        <dbReference type="Pfam" id="PF04545"/>
    </source>
</evidence>
<dbReference type="PANTHER" id="PTHR43133:SF52">
    <property type="entry name" value="ECF RNA POLYMERASE SIGMA FACTOR SIGL"/>
    <property type="match status" value="1"/>
</dbReference>
<protein>
    <recommendedName>
        <fullName evidence="6">RNA polymerase sigma factor</fullName>
    </recommendedName>
</protein>
<evidence type="ECO:0000256" key="7">
    <source>
        <dbReference type="SAM" id="MobiDB-lite"/>
    </source>
</evidence>
<evidence type="ECO:0000256" key="4">
    <source>
        <dbReference type="ARBA" id="ARBA00023125"/>
    </source>
</evidence>
<dbReference type="InterPro" id="IPR039425">
    <property type="entry name" value="RNA_pol_sigma-70-like"/>
</dbReference>
<evidence type="ECO:0000256" key="6">
    <source>
        <dbReference type="RuleBase" id="RU000716"/>
    </source>
</evidence>
<dbReference type="NCBIfam" id="TIGR02937">
    <property type="entry name" value="sigma70-ECF"/>
    <property type="match status" value="1"/>
</dbReference>
<dbReference type="InterPro" id="IPR000838">
    <property type="entry name" value="RNA_pol_sigma70_ECF_CS"/>
</dbReference>
<feature type="region of interest" description="Disordered" evidence="7">
    <location>
        <begin position="160"/>
        <end position="189"/>
    </location>
</feature>
<accession>A0ABP9SNM9</accession>
<feature type="domain" description="RNA polymerase sigma-70 region 2" evidence="8">
    <location>
        <begin position="4"/>
        <end position="72"/>
    </location>
</feature>
<dbReference type="InterPro" id="IPR007627">
    <property type="entry name" value="RNA_pol_sigma70_r2"/>
</dbReference>
<evidence type="ECO:0000313" key="11">
    <source>
        <dbReference type="Proteomes" id="UP001501570"/>
    </source>
</evidence>
<organism evidence="10 11">
    <name type="scientific">Rugosimonospora acidiphila</name>
    <dbReference type="NCBI Taxonomy" id="556531"/>
    <lineage>
        <taxon>Bacteria</taxon>
        <taxon>Bacillati</taxon>
        <taxon>Actinomycetota</taxon>
        <taxon>Actinomycetes</taxon>
        <taxon>Micromonosporales</taxon>
        <taxon>Micromonosporaceae</taxon>
        <taxon>Rugosimonospora</taxon>
    </lineage>
</organism>
<dbReference type="SUPFAM" id="SSF88946">
    <property type="entry name" value="Sigma2 domain of RNA polymerase sigma factors"/>
    <property type="match status" value="1"/>
</dbReference>
<keyword evidence="4 6" id="KW-0238">DNA-binding</keyword>
<dbReference type="InterPro" id="IPR013324">
    <property type="entry name" value="RNA_pol_sigma_r3/r4-like"/>
</dbReference>
<dbReference type="Pfam" id="PF04545">
    <property type="entry name" value="Sigma70_r4"/>
    <property type="match status" value="1"/>
</dbReference>
<proteinExistence type="inferred from homology"/>
<dbReference type="Gene3D" id="1.10.10.10">
    <property type="entry name" value="Winged helix-like DNA-binding domain superfamily/Winged helix DNA-binding domain"/>
    <property type="match status" value="1"/>
</dbReference>
<dbReference type="InterPro" id="IPR036388">
    <property type="entry name" value="WH-like_DNA-bd_sf"/>
</dbReference>
<dbReference type="InterPro" id="IPR014284">
    <property type="entry name" value="RNA_pol_sigma-70_dom"/>
</dbReference>
<dbReference type="EMBL" id="BAABJQ010000039">
    <property type="protein sequence ID" value="GAA5199746.1"/>
    <property type="molecule type" value="Genomic_DNA"/>
</dbReference>
<feature type="domain" description="RNA polymerase sigma-70 region 4" evidence="9">
    <location>
        <begin position="105"/>
        <end position="154"/>
    </location>
</feature>
<dbReference type="Pfam" id="PF04542">
    <property type="entry name" value="Sigma70_r2"/>
    <property type="match status" value="1"/>
</dbReference>
<sequence length="189" mass="21383">MRQLYENSVADLFRYLVRVTLGRRQLAEDLLQETYLRAWRKLDQLPTEPAQALPWLFTVARRVAIDAARAREARPAEVGAFNLVAVPSTDNHAERVVDVQTVRAALARLTPQHREVLFEVYFRDASIQDVARRLGIPLGTAQSRTFYALRSLRALLSEGQREGAERQGRVAPPGKREPSVRARQAVGGW</sequence>
<name>A0ABP9SNM9_9ACTN</name>
<dbReference type="Proteomes" id="UP001501570">
    <property type="component" value="Unassembled WGS sequence"/>
</dbReference>
<dbReference type="SUPFAM" id="SSF88659">
    <property type="entry name" value="Sigma3 and sigma4 domains of RNA polymerase sigma factors"/>
    <property type="match status" value="1"/>
</dbReference>
<comment type="similarity">
    <text evidence="1 6">Belongs to the sigma-70 factor family. ECF subfamily.</text>
</comment>
<dbReference type="Gene3D" id="1.10.1740.10">
    <property type="match status" value="1"/>
</dbReference>
<evidence type="ECO:0000256" key="1">
    <source>
        <dbReference type="ARBA" id="ARBA00010641"/>
    </source>
</evidence>